<dbReference type="GeneID" id="82880582"/>
<dbReference type="Pfam" id="PF00005">
    <property type="entry name" value="ABC_tran"/>
    <property type="match status" value="1"/>
</dbReference>
<reference evidence="6 8" key="1">
    <citation type="submission" date="2014-08" db="EMBL/GenBank/DDBJ databases">
        <title>Complete genome sequence of Corynebacterium flavescens OJ8(T)(=DSM 20296(T)), isolated from cheese.</title>
        <authorList>
            <person name="Ruckert C."/>
            <person name="Albersmeier A."/>
            <person name="Winkler A."/>
            <person name="Kalinowski J."/>
        </authorList>
    </citation>
    <scope>NUCLEOTIDE SEQUENCE [LARGE SCALE GENOMIC DNA]</scope>
    <source>
        <strain evidence="6 8">OJ8</strain>
    </source>
</reference>
<evidence type="ECO:0000256" key="4">
    <source>
        <dbReference type="ARBA" id="ARBA00022840"/>
    </source>
</evidence>
<protein>
    <submittedName>
        <fullName evidence="6">ABC transporter ATP-binding protein</fullName>
    </submittedName>
</protein>
<dbReference type="PROSITE" id="PS00211">
    <property type="entry name" value="ABC_TRANSPORTER_1"/>
    <property type="match status" value="1"/>
</dbReference>
<dbReference type="RefSeq" id="WP_075730010.1">
    <property type="nucleotide sequence ID" value="NZ_BJNB01000003.1"/>
</dbReference>
<keyword evidence="3" id="KW-0547">Nucleotide-binding</keyword>
<evidence type="ECO:0000313" key="7">
    <source>
        <dbReference type="EMBL" id="GEB96904.1"/>
    </source>
</evidence>
<dbReference type="OrthoDB" id="9804819at2"/>
<accession>A0A1L7CMK2</accession>
<dbReference type="Gene3D" id="3.40.50.300">
    <property type="entry name" value="P-loop containing nucleotide triphosphate hydrolases"/>
    <property type="match status" value="1"/>
</dbReference>
<dbReference type="Proteomes" id="UP000315353">
    <property type="component" value="Unassembled WGS sequence"/>
</dbReference>
<keyword evidence="2" id="KW-0813">Transport</keyword>
<comment type="similarity">
    <text evidence="1">Belongs to the ABC transporter superfamily.</text>
</comment>
<keyword evidence="8" id="KW-1185">Reference proteome</keyword>
<evidence type="ECO:0000313" key="9">
    <source>
        <dbReference type="Proteomes" id="UP000315353"/>
    </source>
</evidence>
<dbReference type="Proteomes" id="UP000185479">
    <property type="component" value="Chromosome"/>
</dbReference>
<dbReference type="KEGG" id="cfc:CFLV_07610"/>
<sequence length="303" mass="32202">MLKVDKLTKRYGRTIAVSDLSFHAPDGAVTGFLGPNGAGKSTTMRCMLGLDKIDGGSVLVDGKPLRATVHPASLVGAVLDAGWYHPGRTARGHLRVTAASAGIASSRVDEVLETVGLTPAAHRRVGGFSLGMKQRLGLASALLGDPHNLILDEPVNGLDPEGVHWMREVMRSAAEEGKCVLVSSHLLSEMQVVADRLVVIGQGSLLGEYSMDEFLAQGKRTIQVHSDDDATLYSLLQGLGAEVTRTPQGLVLPVGSHVPDSLAVSRTCRDADILIHSLQESTPSLEENFLQLTETAAVYRADK</sequence>
<dbReference type="GO" id="GO:0016887">
    <property type="term" value="F:ATP hydrolysis activity"/>
    <property type="evidence" value="ECO:0007669"/>
    <property type="project" value="InterPro"/>
</dbReference>
<dbReference type="AlphaFoldDB" id="A0A1L7CMK2"/>
<evidence type="ECO:0000313" key="6">
    <source>
        <dbReference type="EMBL" id="APT87070.1"/>
    </source>
</evidence>
<dbReference type="SMART" id="SM00382">
    <property type="entry name" value="AAA"/>
    <property type="match status" value="1"/>
</dbReference>
<dbReference type="EMBL" id="CP009246">
    <property type="protein sequence ID" value="APT87070.1"/>
    <property type="molecule type" value="Genomic_DNA"/>
</dbReference>
<reference evidence="7 9" key="2">
    <citation type="submission" date="2019-06" db="EMBL/GenBank/DDBJ databases">
        <title>Whole genome shotgun sequence of Corynebacterium flavescens NBRC 14136.</title>
        <authorList>
            <person name="Hosoyama A."/>
            <person name="Uohara A."/>
            <person name="Ohji S."/>
            <person name="Ichikawa N."/>
        </authorList>
    </citation>
    <scope>NUCLEOTIDE SEQUENCE [LARGE SCALE GENOMIC DNA]</scope>
    <source>
        <strain evidence="7 9">NBRC 14136</strain>
    </source>
</reference>
<dbReference type="PANTHER" id="PTHR43335:SF4">
    <property type="entry name" value="ABC TRANSPORTER, ATP-BINDING PROTEIN"/>
    <property type="match status" value="1"/>
</dbReference>
<evidence type="ECO:0000256" key="1">
    <source>
        <dbReference type="ARBA" id="ARBA00005417"/>
    </source>
</evidence>
<dbReference type="EMBL" id="BJNB01000003">
    <property type="protein sequence ID" value="GEB96904.1"/>
    <property type="molecule type" value="Genomic_DNA"/>
</dbReference>
<dbReference type="InterPro" id="IPR017871">
    <property type="entry name" value="ABC_transporter-like_CS"/>
</dbReference>
<dbReference type="SUPFAM" id="SSF52540">
    <property type="entry name" value="P-loop containing nucleoside triphosphate hydrolases"/>
    <property type="match status" value="1"/>
</dbReference>
<evidence type="ECO:0000313" key="8">
    <source>
        <dbReference type="Proteomes" id="UP000185479"/>
    </source>
</evidence>
<dbReference type="PANTHER" id="PTHR43335">
    <property type="entry name" value="ABC TRANSPORTER, ATP-BINDING PROTEIN"/>
    <property type="match status" value="1"/>
</dbReference>
<evidence type="ECO:0000256" key="2">
    <source>
        <dbReference type="ARBA" id="ARBA00022448"/>
    </source>
</evidence>
<proteinExistence type="inferred from homology"/>
<dbReference type="GO" id="GO:0005524">
    <property type="term" value="F:ATP binding"/>
    <property type="evidence" value="ECO:0007669"/>
    <property type="project" value="UniProtKB-KW"/>
</dbReference>
<dbReference type="STRING" id="28028.CFLV_07610"/>
<name>A0A1L7CMK2_CORFL</name>
<dbReference type="InterPro" id="IPR003593">
    <property type="entry name" value="AAA+_ATPase"/>
</dbReference>
<feature type="domain" description="ABC transporter" evidence="5">
    <location>
        <begin position="2"/>
        <end position="227"/>
    </location>
</feature>
<keyword evidence="4 6" id="KW-0067">ATP-binding</keyword>
<dbReference type="InterPro" id="IPR003439">
    <property type="entry name" value="ABC_transporter-like_ATP-bd"/>
</dbReference>
<dbReference type="InterPro" id="IPR027417">
    <property type="entry name" value="P-loop_NTPase"/>
</dbReference>
<evidence type="ECO:0000259" key="5">
    <source>
        <dbReference type="PROSITE" id="PS50893"/>
    </source>
</evidence>
<dbReference type="PROSITE" id="PS50893">
    <property type="entry name" value="ABC_TRANSPORTER_2"/>
    <property type="match status" value="1"/>
</dbReference>
<dbReference type="CDD" id="cd03268">
    <property type="entry name" value="ABC_BcrA_bacitracin_resist"/>
    <property type="match status" value="1"/>
</dbReference>
<gene>
    <name evidence="7" type="ORF">CFL01nite_03990</name>
    <name evidence="6" type="ORF">CFLV_07610</name>
</gene>
<organism evidence="6 8">
    <name type="scientific">Corynebacterium flavescens</name>
    <dbReference type="NCBI Taxonomy" id="28028"/>
    <lineage>
        <taxon>Bacteria</taxon>
        <taxon>Bacillati</taxon>
        <taxon>Actinomycetota</taxon>
        <taxon>Actinomycetes</taxon>
        <taxon>Mycobacteriales</taxon>
        <taxon>Corynebacteriaceae</taxon>
        <taxon>Corynebacterium</taxon>
    </lineage>
</organism>
<evidence type="ECO:0000256" key="3">
    <source>
        <dbReference type="ARBA" id="ARBA00022741"/>
    </source>
</evidence>